<dbReference type="EMBL" id="KV425569">
    <property type="protein sequence ID" value="KZT25885.1"/>
    <property type="molecule type" value="Genomic_DNA"/>
</dbReference>
<keyword evidence="3" id="KW-0862">Zinc</keyword>
<dbReference type="PANTHER" id="PTHR13513:SF9">
    <property type="entry name" value="E3 UBIQUITIN-PROTEIN LIGASE UBR7-RELATED"/>
    <property type="match status" value="1"/>
</dbReference>
<dbReference type="STRING" id="1314782.A0A165SZ09"/>
<dbReference type="InterPro" id="IPR019786">
    <property type="entry name" value="Zinc_finger_PHD-type_CS"/>
</dbReference>
<keyword evidence="8" id="KW-1185">Reference proteome</keyword>
<proteinExistence type="predicted"/>
<dbReference type="InterPro" id="IPR019787">
    <property type="entry name" value="Znf_PHD-finger"/>
</dbReference>
<feature type="zinc finger region" description="UBR-type" evidence="4">
    <location>
        <begin position="34"/>
        <end position="105"/>
    </location>
</feature>
<accession>A0A165SZ09</accession>
<organism evidence="7 8">
    <name type="scientific">Neolentinus lepideus HHB14362 ss-1</name>
    <dbReference type="NCBI Taxonomy" id="1314782"/>
    <lineage>
        <taxon>Eukaryota</taxon>
        <taxon>Fungi</taxon>
        <taxon>Dikarya</taxon>
        <taxon>Basidiomycota</taxon>
        <taxon>Agaricomycotina</taxon>
        <taxon>Agaricomycetes</taxon>
        <taxon>Gloeophyllales</taxon>
        <taxon>Gloeophyllaceae</taxon>
        <taxon>Neolentinus</taxon>
    </lineage>
</organism>
<dbReference type="GO" id="GO:0008270">
    <property type="term" value="F:zinc ion binding"/>
    <property type="evidence" value="ECO:0007669"/>
    <property type="project" value="UniProtKB-KW"/>
</dbReference>
<protein>
    <recommendedName>
        <fullName evidence="6">UBR-type domain-containing protein</fullName>
    </recommendedName>
</protein>
<evidence type="ECO:0000313" key="8">
    <source>
        <dbReference type="Proteomes" id="UP000076761"/>
    </source>
</evidence>
<evidence type="ECO:0000256" key="1">
    <source>
        <dbReference type="ARBA" id="ARBA00022723"/>
    </source>
</evidence>
<dbReference type="CDD" id="cd15542">
    <property type="entry name" value="PHD_UBR7"/>
    <property type="match status" value="1"/>
</dbReference>
<dbReference type="GO" id="GO:0061630">
    <property type="term" value="F:ubiquitin protein ligase activity"/>
    <property type="evidence" value="ECO:0007669"/>
    <property type="project" value="InterPro"/>
</dbReference>
<dbReference type="SMART" id="SM00396">
    <property type="entry name" value="ZnF_UBR1"/>
    <property type="match status" value="1"/>
</dbReference>
<evidence type="ECO:0000256" key="3">
    <source>
        <dbReference type="ARBA" id="ARBA00022833"/>
    </source>
</evidence>
<dbReference type="InParanoid" id="A0A165SZ09"/>
<dbReference type="GO" id="GO:0005737">
    <property type="term" value="C:cytoplasm"/>
    <property type="evidence" value="ECO:0007669"/>
    <property type="project" value="TreeGrafter"/>
</dbReference>
<dbReference type="Pfam" id="PF02207">
    <property type="entry name" value="zf-UBR"/>
    <property type="match status" value="1"/>
</dbReference>
<dbReference type="PANTHER" id="PTHR13513">
    <property type="entry name" value="E3 UBIQUITIN-PROTEIN LIGASE UBR7"/>
    <property type="match status" value="1"/>
</dbReference>
<dbReference type="FunCoup" id="A0A165SZ09">
    <property type="interactions" value="610"/>
</dbReference>
<evidence type="ECO:0000256" key="5">
    <source>
        <dbReference type="SAM" id="MobiDB-lite"/>
    </source>
</evidence>
<dbReference type="AlphaFoldDB" id="A0A165SZ09"/>
<feature type="domain" description="UBR-type" evidence="6">
    <location>
        <begin position="34"/>
        <end position="105"/>
    </location>
</feature>
<name>A0A165SZ09_9AGAM</name>
<dbReference type="Proteomes" id="UP000076761">
    <property type="component" value="Unassembled WGS sequence"/>
</dbReference>
<dbReference type="CDD" id="cd19677">
    <property type="entry name" value="UBR-box_UBR7"/>
    <property type="match status" value="1"/>
</dbReference>
<evidence type="ECO:0000256" key="4">
    <source>
        <dbReference type="PROSITE-ProRule" id="PRU00508"/>
    </source>
</evidence>
<keyword evidence="2" id="KW-0863">Zinc-finger</keyword>
<dbReference type="InterPro" id="IPR011011">
    <property type="entry name" value="Znf_FYVE_PHD"/>
</dbReference>
<gene>
    <name evidence="7" type="ORF">NEOLEDRAFT_1132888</name>
</gene>
<feature type="region of interest" description="Disordered" evidence="5">
    <location>
        <begin position="229"/>
        <end position="299"/>
    </location>
</feature>
<dbReference type="InterPro" id="IPR047506">
    <property type="entry name" value="UBR7-like_UBR-box"/>
</dbReference>
<dbReference type="SMART" id="SM00249">
    <property type="entry name" value="PHD"/>
    <property type="match status" value="1"/>
</dbReference>
<feature type="region of interest" description="Disordered" evidence="5">
    <location>
        <begin position="164"/>
        <end position="185"/>
    </location>
</feature>
<dbReference type="InterPro" id="IPR001965">
    <property type="entry name" value="Znf_PHD"/>
</dbReference>
<dbReference type="PROSITE" id="PS01359">
    <property type="entry name" value="ZF_PHD_1"/>
    <property type="match status" value="1"/>
</dbReference>
<dbReference type="Gene3D" id="3.30.40.10">
    <property type="entry name" value="Zinc/RING finger domain, C3HC4 (zinc finger)"/>
    <property type="match status" value="1"/>
</dbReference>
<dbReference type="InterPro" id="IPR003126">
    <property type="entry name" value="Znf_UBR"/>
</dbReference>
<dbReference type="OrthoDB" id="5795902at2759"/>
<dbReference type="InterPro" id="IPR040204">
    <property type="entry name" value="UBR7"/>
</dbReference>
<dbReference type="InterPro" id="IPR013083">
    <property type="entry name" value="Znf_RING/FYVE/PHD"/>
</dbReference>
<sequence>MSSDDVQTLTSQELYASQAQLIDEAAEALPHQFTSCTYPLGPLRQAVYLCLTCKLNDPDVQPKGICSACSVACHTDHEQLELFPKRDFRCDCPTTQAHRCTLYTALEPSNEGNKYGQNFRGLFCRCGRPYDAKKERETMIQCVGCEDWFHESCLNLRERPASRALSPVKQEDGDASDEEGSLPPPLISGEDYDALVCGSCVLEIPTLKRYAGTTGVMMVVRHSDAEPWKVIGQEEDGSAETNVEIDAKTAEAEGQTGSKRPREEGSADGSNKRLRGSPSAASESKPCLAPTPNPTAQKIYKCTSANGTDEGKKPSPSEPNFGTGDVFLTEGWRARWCKCPSCLPSLESRPYLLEEEDTYEPPEDPDSGLSLEELGMRALSRLPRERALDGIRAFNAMRDGLMDYLRPFAMEGRVVQEADVRAFFEAKKTENGEA</sequence>
<evidence type="ECO:0000313" key="7">
    <source>
        <dbReference type="EMBL" id="KZT25885.1"/>
    </source>
</evidence>
<dbReference type="Pfam" id="PF00628">
    <property type="entry name" value="PHD"/>
    <property type="match status" value="1"/>
</dbReference>
<keyword evidence="1" id="KW-0479">Metal-binding</keyword>
<reference evidence="7 8" key="1">
    <citation type="journal article" date="2016" name="Mol. Biol. Evol.">
        <title>Comparative Genomics of Early-Diverging Mushroom-Forming Fungi Provides Insights into the Origins of Lignocellulose Decay Capabilities.</title>
        <authorList>
            <person name="Nagy L.G."/>
            <person name="Riley R."/>
            <person name="Tritt A."/>
            <person name="Adam C."/>
            <person name="Daum C."/>
            <person name="Floudas D."/>
            <person name="Sun H."/>
            <person name="Yadav J.S."/>
            <person name="Pangilinan J."/>
            <person name="Larsson K.H."/>
            <person name="Matsuura K."/>
            <person name="Barry K."/>
            <person name="Labutti K."/>
            <person name="Kuo R."/>
            <person name="Ohm R.A."/>
            <person name="Bhattacharya S.S."/>
            <person name="Shirouzu T."/>
            <person name="Yoshinaga Y."/>
            <person name="Martin F.M."/>
            <person name="Grigoriev I.V."/>
            <person name="Hibbett D.S."/>
        </authorList>
    </citation>
    <scope>NUCLEOTIDE SEQUENCE [LARGE SCALE GENOMIC DNA]</scope>
    <source>
        <strain evidence="7 8">HHB14362 ss-1</strain>
    </source>
</reference>
<dbReference type="SUPFAM" id="SSF57903">
    <property type="entry name" value="FYVE/PHD zinc finger"/>
    <property type="match status" value="1"/>
</dbReference>
<dbReference type="PROSITE" id="PS51157">
    <property type="entry name" value="ZF_UBR"/>
    <property type="match status" value="1"/>
</dbReference>
<evidence type="ECO:0000259" key="6">
    <source>
        <dbReference type="PROSITE" id="PS51157"/>
    </source>
</evidence>
<evidence type="ECO:0000256" key="2">
    <source>
        <dbReference type="ARBA" id="ARBA00022771"/>
    </source>
</evidence>